<accession>D2W0G7</accession>
<evidence type="ECO:0000313" key="4">
    <source>
        <dbReference type="Proteomes" id="UP000006671"/>
    </source>
</evidence>
<dbReference type="EMBL" id="GG738918">
    <property type="protein sequence ID" value="EFC37426.1"/>
    <property type="molecule type" value="Genomic_DNA"/>
</dbReference>
<dbReference type="GO" id="GO:0016779">
    <property type="term" value="F:nucleotidyltransferase activity"/>
    <property type="evidence" value="ECO:0007669"/>
    <property type="project" value="InterPro"/>
</dbReference>
<evidence type="ECO:0000256" key="1">
    <source>
        <dbReference type="SAM" id="MobiDB-lite"/>
    </source>
</evidence>
<feature type="compositionally biased region" description="Basic and acidic residues" evidence="1">
    <location>
        <begin position="617"/>
        <end position="626"/>
    </location>
</feature>
<feature type="region of interest" description="Disordered" evidence="1">
    <location>
        <begin position="595"/>
        <end position="761"/>
    </location>
</feature>
<feature type="compositionally biased region" description="Gly residues" evidence="1">
    <location>
        <begin position="746"/>
        <end position="761"/>
    </location>
</feature>
<feature type="domain" description="Polymerase nucleotidyl transferase" evidence="2">
    <location>
        <begin position="36"/>
        <end position="111"/>
    </location>
</feature>
<evidence type="ECO:0000313" key="3">
    <source>
        <dbReference type="EMBL" id="EFC37426.1"/>
    </source>
</evidence>
<dbReference type="InterPro" id="IPR043519">
    <property type="entry name" value="NT_sf"/>
</dbReference>
<proteinExistence type="predicted"/>
<reference evidence="3 4" key="1">
    <citation type="journal article" date="2010" name="Cell">
        <title>The genome of Naegleria gruberi illuminates early eukaryotic versatility.</title>
        <authorList>
            <person name="Fritz-Laylin L.K."/>
            <person name="Prochnik S.E."/>
            <person name="Ginger M.L."/>
            <person name="Dacks J.B."/>
            <person name="Carpenter M.L."/>
            <person name="Field M.C."/>
            <person name="Kuo A."/>
            <person name="Paredez A."/>
            <person name="Chapman J."/>
            <person name="Pham J."/>
            <person name="Shu S."/>
            <person name="Neupane R."/>
            <person name="Cipriano M."/>
            <person name="Mancuso J."/>
            <person name="Tu H."/>
            <person name="Salamov A."/>
            <person name="Lindquist E."/>
            <person name="Shapiro H."/>
            <person name="Lucas S."/>
            <person name="Grigoriev I.V."/>
            <person name="Cande W.Z."/>
            <person name="Fulton C."/>
            <person name="Rokhsar D.S."/>
            <person name="Dawson S.C."/>
        </authorList>
    </citation>
    <scope>NUCLEOTIDE SEQUENCE [LARGE SCALE GENOMIC DNA]</scope>
    <source>
        <strain evidence="3 4">NEG-M</strain>
    </source>
</reference>
<dbReference type="RefSeq" id="XP_002670170.1">
    <property type="nucleotide sequence ID" value="XM_002670124.1"/>
</dbReference>
<dbReference type="InParanoid" id="D2W0G7"/>
<organism evidence="4">
    <name type="scientific">Naegleria gruberi</name>
    <name type="common">Amoeba</name>
    <dbReference type="NCBI Taxonomy" id="5762"/>
    <lineage>
        <taxon>Eukaryota</taxon>
        <taxon>Discoba</taxon>
        <taxon>Heterolobosea</taxon>
        <taxon>Tetramitia</taxon>
        <taxon>Eutetramitia</taxon>
        <taxon>Vahlkampfiidae</taxon>
        <taxon>Naegleria</taxon>
    </lineage>
</organism>
<dbReference type="Pfam" id="PF01909">
    <property type="entry name" value="NTP_transf_2"/>
    <property type="match status" value="1"/>
</dbReference>
<protein>
    <recommendedName>
        <fullName evidence="2">Polymerase nucleotidyl transferase domain-containing protein</fullName>
    </recommendedName>
</protein>
<sequence length="761" mass="84033">MLNISVEEIVHHLNEHLQKAYESSPKLEQYENPRIVQQDDILLVGVYGSHIYGLATEQSDLDIFIIASEGLDGELAKLRELIPNKQDYSYQVTELQINGKQVDFSIYSEKLFRELLMRFILDSFEFYSILMMRREWMVHVNEEFAQQIKEYVENNVVNSAERALNLRKAISRESDHSFVKGKNKIVKEFKVYKGIKAMFHSLRTVVFGIQIAKHNQVIDFSKANEYWKEFELFYREKIESQLNVEPIDYEKIWLTLPICLMVLCLCFIGNTSARSIAIKNRAGGDLTLVIDFGKGKDSSSSSSEKKKQELPAVDETTKKVIDKVQDVISSSEEKQIAESLLTFANEIRQMEKLIPGSNSEQKLVKQELLAIINEFTKESEKPSAFILKSSLEMVADAKKKKTEQQQAEPGSVSSGAQSLFIQAGISVLNDAMNFVDGIGTYSTKMSSVGNWISGKLATKLDSWGLKSVAQFAKNTGKSIDGLAKKVAPYEQKLAKAIAPVVKSKTFQSIKRVVNVVGGAISIKNGLKHLGMLPKQLPKAFNKLKSTLTKAAAPIKTKAASLIKKVTKSGAAVKKANSAKKAAKAAKDAKKATKAAKKAAKTAKQPGKLAKAFGKAKAVKDVKDGFGDMKSGLFGEGKPKKSQTNNKKQTANNRRTTNNQTNNRRTANNQTANRRTANNQRGNTRNSSTRTNSSRRSTSSSRSSPTRNSTNNRGRQTTSRTSSTSRRTSSPSGRQSSSRSSSSSRGSSGGSRSSGGSKGGRR</sequence>
<gene>
    <name evidence="3" type="ORF">NAEGRDRAFT_59759</name>
</gene>
<dbReference type="AlphaFoldDB" id="D2W0G7"/>
<dbReference type="Proteomes" id="UP000006671">
    <property type="component" value="Unassembled WGS sequence"/>
</dbReference>
<keyword evidence="4" id="KW-1185">Reference proteome</keyword>
<dbReference type="SUPFAM" id="SSF81301">
    <property type="entry name" value="Nucleotidyltransferase"/>
    <property type="match status" value="1"/>
</dbReference>
<name>D2W0G7_NAEGR</name>
<dbReference type="CDD" id="cd05403">
    <property type="entry name" value="NT_KNTase_like"/>
    <property type="match status" value="1"/>
</dbReference>
<dbReference type="InterPro" id="IPR002934">
    <property type="entry name" value="Polymerase_NTP_transf_dom"/>
</dbReference>
<dbReference type="Gene3D" id="3.30.460.10">
    <property type="entry name" value="Beta Polymerase, domain 2"/>
    <property type="match status" value="1"/>
</dbReference>
<dbReference type="OrthoDB" id="6142798at2759"/>
<evidence type="ECO:0000259" key="2">
    <source>
        <dbReference type="Pfam" id="PF01909"/>
    </source>
</evidence>
<dbReference type="VEuPathDB" id="AmoebaDB:NAEGRDRAFT_59759"/>
<feature type="compositionally biased region" description="Low complexity" evidence="1">
    <location>
        <begin position="642"/>
        <end position="745"/>
    </location>
</feature>
<dbReference type="GeneID" id="8861029"/>
<dbReference type="STRING" id="5762.D2W0G7"/>
<dbReference type="KEGG" id="ngr:NAEGRDRAFT_59759"/>